<evidence type="ECO:0000313" key="2">
    <source>
        <dbReference type="EMBL" id="MBB3040163.1"/>
    </source>
</evidence>
<name>A0A839RWE2_9ACTN</name>
<dbReference type="AlphaFoldDB" id="A0A839RWE2"/>
<dbReference type="Gene3D" id="3.40.50.300">
    <property type="entry name" value="P-loop containing nucleotide triphosphate hydrolases"/>
    <property type="match status" value="1"/>
</dbReference>
<organism evidence="2 3">
    <name type="scientific">Hoyosella altamirensis</name>
    <dbReference type="NCBI Taxonomy" id="616997"/>
    <lineage>
        <taxon>Bacteria</taxon>
        <taxon>Bacillati</taxon>
        <taxon>Actinomycetota</taxon>
        <taxon>Actinomycetes</taxon>
        <taxon>Mycobacteriales</taxon>
        <taxon>Hoyosellaceae</taxon>
        <taxon>Hoyosella</taxon>
    </lineage>
</organism>
<sequence length="519" mass="56277">MTPNQLQQHITELTTGLTPEQTTALLAHLEPELARHQALRNYPTAGALACALDPTMRQTPALKKVDEALEWAYTTPDARLMISQPSQTGKSKRAAIYGTLRAFTLNPDRRVIAVTHSEDLARTHSEEIRALIQTFGTGAKDAMTGQPLPDRLGLSLGAKNSSTRWTLAGHRGGLIAAGVGTALPGRPADLMILDDLYAGMEAADSTAIRRHVETWWDSVGSQRLSPGAPVICIGTRWNEKDIFAYLMAQEPDRWRVLNFPAIAQPGVLDSLGRKPGEPLANPAGDKDWFYLRSIKPARIWSATYQGNPTPVQGGLIKTEWFNNHRHTDTIPAAALSVVAVDPAETGKGDEAGIIAASIDRHRTVYLTGDYSGHFTSAEWAKTACQAARDTGASAIRVEAYTAETTYTRLLKQTWRDMFGQARCPRILGWRGKGDAIARSTGLREALETGRCVIAGDLEGFESQAVTWQQGQHQPDRVAAAIIAYDHLVTSAGHSGGAAIPTGSLTRGTRRGGVWDRRVG</sequence>
<evidence type="ECO:0000256" key="1">
    <source>
        <dbReference type="SAM" id="MobiDB-lite"/>
    </source>
</evidence>
<keyword evidence="3" id="KW-1185">Reference proteome</keyword>
<accession>A0A839RWE2</accession>
<protein>
    <recommendedName>
        <fullName evidence="4">Terminase</fullName>
    </recommendedName>
</protein>
<dbReference type="RefSeq" id="WP_064442275.1">
    <property type="nucleotide sequence ID" value="NZ_BDDI01000022.1"/>
</dbReference>
<evidence type="ECO:0000313" key="3">
    <source>
        <dbReference type="Proteomes" id="UP000567922"/>
    </source>
</evidence>
<proteinExistence type="predicted"/>
<feature type="region of interest" description="Disordered" evidence="1">
    <location>
        <begin position="499"/>
        <end position="519"/>
    </location>
</feature>
<dbReference type="OrthoDB" id="4519042at2"/>
<dbReference type="InterPro" id="IPR027417">
    <property type="entry name" value="P-loop_NTPase"/>
</dbReference>
<comment type="caution">
    <text evidence="2">The sequence shown here is derived from an EMBL/GenBank/DDBJ whole genome shotgun (WGS) entry which is preliminary data.</text>
</comment>
<dbReference type="Proteomes" id="UP000567922">
    <property type="component" value="Unassembled WGS sequence"/>
</dbReference>
<gene>
    <name evidence="2" type="ORF">FHU29_004658</name>
</gene>
<reference evidence="2 3" key="1">
    <citation type="submission" date="2020-08" db="EMBL/GenBank/DDBJ databases">
        <title>Sequencing the genomes of 1000 actinobacteria strains.</title>
        <authorList>
            <person name="Klenk H.-P."/>
        </authorList>
    </citation>
    <scope>NUCLEOTIDE SEQUENCE [LARGE SCALE GENOMIC DNA]</scope>
    <source>
        <strain evidence="2 3">DSM 45258</strain>
    </source>
</reference>
<evidence type="ECO:0008006" key="4">
    <source>
        <dbReference type="Google" id="ProtNLM"/>
    </source>
</evidence>
<dbReference type="EMBL" id="JACHWS010000009">
    <property type="protein sequence ID" value="MBB3040163.1"/>
    <property type="molecule type" value="Genomic_DNA"/>
</dbReference>